<sequence length="144" mass="16075">MKILVINGPNLNKLGHRDQQVYGTKSFEQLLEKIHSFADVNDFEVVCKQSNYEGQIIDWLQESEIFDGVVLNAGAFTHYSYAIRDAIADTQVPVIEVHISNVHNREGFRHQSVLAPVTNGQITGLGFQSYTLACLAIKNIVEGD</sequence>
<reference evidence="11 12" key="2">
    <citation type="submission" date="2017-09" db="EMBL/GenBank/DDBJ databases">
        <title>Bacillus patelloidae sp. nov., isolated from the intestinal tract of a marine limpet.</title>
        <authorList>
            <person name="Liu R."/>
            <person name="Dong C."/>
            <person name="Shao Z."/>
        </authorList>
    </citation>
    <scope>NUCLEOTIDE SEQUENCE [LARGE SCALE GENOMIC DNA]</scope>
    <source>
        <strain evidence="11 12">SA5d-4</strain>
    </source>
</reference>
<evidence type="ECO:0000256" key="3">
    <source>
        <dbReference type="ARBA" id="ARBA00011037"/>
    </source>
</evidence>
<feature type="active site" description="Proton acceptor" evidence="7 8">
    <location>
        <position position="22"/>
    </location>
</feature>
<evidence type="ECO:0000256" key="5">
    <source>
        <dbReference type="ARBA" id="ARBA00012060"/>
    </source>
</evidence>
<evidence type="ECO:0000256" key="10">
    <source>
        <dbReference type="PIRSR" id="PIRSR001399-3"/>
    </source>
</evidence>
<dbReference type="PIRSF" id="PIRSF001399">
    <property type="entry name" value="DHquinase_II"/>
    <property type="match status" value="1"/>
</dbReference>
<reference evidence="12" key="1">
    <citation type="submission" date="2017-08" db="EMBL/GenBank/DDBJ databases">
        <authorList>
            <person name="Huang Z."/>
        </authorList>
    </citation>
    <scope>NUCLEOTIDE SEQUENCE [LARGE SCALE GENOMIC DNA]</scope>
    <source>
        <strain evidence="12">SA5d-4</strain>
    </source>
</reference>
<dbReference type="RefSeq" id="WP_094922499.1">
    <property type="nucleotide sequence ID" value="NZ_NPIA01000002.1"/>
</dbReference>
<dbReference type="Pfam" id="PF01220">
    <property type="entry name" value="DHquinase_II"/>
    <property type="match status" value="1"/>
</dbReference>
<comment type="caution">
    <text evidence="11">The sequence shown here is derived from an EMBL/GenBank/DDBJ whole genome shotgun (WGS) entry which is preliminary data.</text>
</comment>
<evidence type="ECO:0000256" key="1">
    <source>
        <dbReference type="ARBA" id="ARBA00001864"/>
    </source>
</evidence>
<feature type="binding site" evidence="7 9">
    <location>
        <position position="109"/>
    </location>
    <ligand>
        <name>substrate</name>
    </ligand>
</feature>
<evidence type="ECO:0000256" key="2">
    <source>
        <dbReference type="ARBA" id="ARBA00004902"/>
    </source>
</evidence>
<dbReference type="NCBIfam" id="TIGR01088">
    <property type="entry name" value="aroQ"/>
    <property type="match status" value="1"/>
</dbReference>
<dbReference type="CDD" id="cd00466">
    <property type="entry name" value="DHQase_II"/>
    <property type="match status" value="1"/>
</dbReference>
<dbReference type="InterPro" id="IPR018509">
    <property type="entry name" value="DHquinase_II_CS"/>
</dbReference>
<accession>A0A263BVA6</accession>
<comment type="similarity">
    <text evidence="3 7">Belongs to the type-II 3-dehydroquinase family.</text>
</comment>
<dbReference type="PROSITE" id="PS01029">
    <property type="entry name" value="DEHYDROQUINASE_II"/>
    <property type="match status" value="1"/>
</dbReference>
<dbReference type="NCBIfam" id="NF003807">
    <property type="entry name" value="PRK05395.1-4"/>
    <property type="match status" value="1"/>
</dbReference>
<name>A0A263BVA6_9BACI</name>
<protein>
    <recommendedName>
        <fullName evidence="5 7">3-dehydroquinate dehydratase</fullName>
        <shortName evidence="7">3-dehydroquinase</shortName>
        <ecNumber evidence="5 7">4.2.1.10</ecNumber>
    </recommendedName>
    <alternativeName>
        <fullName evidence="7">Type II DHQase</fullName>
    </alternativeName>
</protein>
<dbReference type="GO" id="GO:0009073">
    <property type="term" value="P:aromatic amino acid family biosynthetic process"/>
    <property type="evidence" value="ECO:0007669"/>
    <property type="project" value="UniProtKB-KW"/>
</dbReference>
<feature type="active site" description="Proton donor" evidence="7 8">
    <location>
        <position position="98"/>
    </location>
</feature>
<dbReference type="EC" id="4.2.1.10" evidence="5 7"/>
<dbReference type="PANTHER" id="PTHR21272:SF3">
    <property type="entry name" value="CATABOLIC 3-DEHYDROQUINASE"/>
    <property type="match status" value="1"/>
</dbReference>
<evidence type="ECO:0000313" key="11">
    <source>
        <dbReference type="EMBL" id="OZM57640.1"/>
    </source>
</evidence>
<organism evidence="11 12">
    <name type="scientific">Lottiidibacillus patelloidae</name>
    <dbReference type="NCBI Taxonomy" id="2670334"/>
    <lineage>
        <taxon>Bacteria</taxon>
        <taxon>Bacillati</taxon>
        <taxon>Bacillota</taxon>
        <taxon>Bacilli</taxon>
        <taxon>Bacillales</taxon>
        <taxon>Bacillaceae</taxon>
        <taxon>Lottiidibacillus</taxon>
    </lineage>
</organism>
<proteinExistence type="inferred from homology"/>
<dbReference type="GO" id="GO:0003855">
    <property type="term" value="F:3-dehydroquinate dehydratase activity"/>
    <property type="evidence" value="ECO:0007669"/>
    <property type="project" value="UniProtKB-UniRule"/>
</dbReference>
<keyword evidence="6 7" id="KW-0456">Lyase</keyword>
<dbReference type="GO" id="GO:0008652">
    <property type="term" value="P:amino acid biosynthetic process"/>
    <property type="evidence" value="ECO:0007669"/>
    <property type="project" value="UniProtKB-KW"/>
</dbReference>
<dbReference type="PANTHER" id="PTHR21272">
    <property type="entry name" value="CATABOLIC 3-DEHYDROQUINASE"/>
    <property type="match status" value="1"/>
</dbReference>
<feature type="binding site" evidence="7 9">
    <location>
        <position position="72"/>
    </location>
    <ligand>
        <name>substrate</name>
    </ligand>
</feature>
<keyword evidence="7" id="KW-0028">Amino-acid biosynthesis</keyword>
<comment type="pathway">
    <text evidence="2 7">Metabolic intermediate biosynthesis; chorismate biosynthesis; chorismate from D-erythrose 4-phosphate and phosphoenolpyruvate: step 3/7.</text>
</comment>
<keyword evidence="7" id="KW-0057">Aromatic amino acid biosynthesis</keyword>
<evidence type="ECO:0000256" key="7">
    <source>
        <dbReference type="HAMAP-Rule" id="MF_00169"/>
    </source>
</evidence>
<comment type="catalytic activity">
    <reaction evidence="1 7">
        <text>3-dehydroquinate = 3-dehydroshikimate + H2O</text>
        <dbReference type="Rhea" id="RHEA:21096"/>
        <dbReference type="ChEBI" id="CHEBI:15377"/>
        <dbReference type="ChEBI" id="CHEBI:16630"/>
        <dbReference type="ChEBI" id="CHEBI:32364"/>
        <dbReference type="EC" id="4.2.1.10"/>
    </reaction>
</comment>
<dbReference type="HAMAP" id="MF_00169">
    <property type="entry name" value="AroQ"/>
    <property type="match status" value="1"/>
</dbReference>
<evidence type="ECO:0000256" key="6">
    <source>
        <dbReference type="ARBA" id="ARBA00023239"/>
    </source>
</evidence>
<dbReference type="InterPro" id="IPR001874">
    <property type="entry name" value="DHquinase_II"/>
</dbReference>
<evidence type="ECO:0000313" key="12">
    <source>
        <dbReference type="Proteomes" id="UP000217083"/>
    </source>
</evidence>
<dbReference type="SUPFAM" id="SSF52304">
    <property type="entry name" value="Type II 3-dehydroquinate dehydratase"/>
    <property type="match status" value="1"/>
</dbReference>
<evidence type="ECO:0000256" key="8">
    <source>
        <dbReference type="PIRSR" id="PIRSR001399-1"/>
    </source>
</evidence>
<dbReference type="EMBL" id="NPIA01000002">
    <property type="protein sequence ID" value="OZM57640.1"/>
    <property type="molecule type" value="Genomic_DNA"/>
</dbReference>
<dbReference type="AlphaFoldDB" id="A0A263BVA6"/>
<dbReference type="Proteomes" id="UP000217083">
    <property type="component" value="Unassembled WGS sequence"/>
</dbReference>
<feature type="site" description="Transition state stabilizer" evidence="7 10">
    <location>
        <position position="17"/>
    </location>
</feature>
<gene>
    <name evidence="7 11" type="primary">aroQ</name>
    <name evidence="11" type="ORF">CIB95_04515</name>
</gene>
<keyword evidence="12" id="KW-1185">Reference proteome</keyword>
<dbReference type="Gene3D" id="3.40.50.9100">
    <property type="entry name" value="Dehydroquinase, class II"/>
    <property type="match status" value="1"/>
</dbReference>
<feature type="binding site" evidence="7 9">
    <location>
        <position position="78"/>
    </location>
    <ligand>
        <name>substrate</name>
    </ligand>
</feature>
<dbReference type="NCBIfam" id="NF003805">
    <property type="entry name" value="PRK05395.1-2"/>
    <property type="match status" value="1"/>
</dbReference>
<evidence type="ECO:0000256" key="9">
    <source>
        <dbReference type="PIRSR" id="PIRSR001399-2"/>
    </source>
</evidence>
<comment type="subunit">
    <text evidence="4 7">Homododecamer.</text>
</comment>
<dbReference type="GO" id="GO:0019631">
    <property type="term" value="P:quinate catabolic process"/>
    <property type="evidence" value="ECO:0007669"/>
    <property type="project" value="TreeGrafter"/>
</dbReference>
<evidence type="ECO:0000256" key="4">
    <source>
        <dbReference type="ARBA" id="ARBA00011193"/>
    </source>
</evidence>
<dbReference type="InterPro" id="IPR036441">
    <property type="entry name" value="DHquinase_II_sf"/>
</dbReference>
<feature type="binding site" evidence="7 9">
    <location>
        <begin position="99"/>
        <end position="100"/>
    </location>
    <ligand>
        <name>substrate</name>
    </ligand>
</feature>
<feature type="binding site" evidence="7 9">
    <location>
        <position position="85"/>
    </location>
    <ligand>
        <name>substrate</name>
    </ligand>
</feature>
<dbReference type="UniPathway" id="UPA00053">
    <property type="reaction ID" value="UER00086"/>
</dbReference>
<dbReference type="GO" id="GO:0009423">
    <property type="term" value="P:chorismate biosynthetic process"/>
    <property type="evidence" value="ECO:0007669"/>
    <property type="project" value="UniProtKB-UniRule"/>
</dbReference>
<comment type="function">
    <text evidence="7">Catalyzes a trans-dehydration via an enolate intermediate.</text>
</comment>